<dbReference type="EMBL" id="JARJCW010000025">
    <property type="protein sequence ID" value="KAJ7211727.1"/>
    <property type="molecule type" value="Genomic_DNA"/>
</dbReference>
<organism evidence="1 2">
    <name type="scientific">Mycena pura</name>
    <dbReference type="NCBI Taxonomy" id="153505"/>
    <lineage>
        <taxon>Eukaryota</taxon>
        <taxon>Fungi</taxon>
        <taxon>Dikarya</taxon>
        <taxon>Basidiomycota</taxon>
        <taxon>Agaricomycotina</taxon>
        <taxon>Agaricomycetes</taxon>
        <taxon>Agaricomycetidae</taxon>
        <taxon>Agaricales</taxon>
        <taxon>Marasmiineae</taxon>
        <taxon>Mycenaceae</taxon>
        <taxon>Mycena</taxon>
    </lineage>
</organism>
<name>A0AAD6VG65_9AGAR</name>
<gene>
    <name evidence="1" type="ORF">GGX14DRAFT_362350</name>
</gene>
<reference evidence="1" key="1">
    <citation type="submission" date="2023-03" db="EMBL/GenBank/DDBJ databases">
        <title>Massive genome expansion in bonnet fungi (Mycena s.s.) driven by repeated elements and novel gene families across ecological guilds.</title>
        <authorList>
            <consortium name="Lawrence Berkeley National Laboratory"/>
            <person name="Harder C.B."/>
            <person name="Miyauchi S."/>
            <person name="Viragh M."/>
            <person name="Kuo A."/>
            <person name="Thoen E."/>
            <person name="Andreopoulos B."/>
            <person name="Lu D."/>
            <person name="Skrede I."/>
            <person name="Drula E."/>
            <person name="Henrissat B."/>
            <person name="Morin E."/>
            <person name="Kohler A."/>
            <person name="Barry K."/>
            <person name="LaButti K."/>
            <person name="Morin E."/>
            <person name="Salamov A."/>
            <person name="Lipzen A."/>
            <person name="Mereny Z."/>
            <person name="Hegedus B."/>
            <person name="Baldrian P."/>
            <person name="Stursova M."/>
            <person name="Weitz H."/>
            <person name="Taylor A."/>
            <person name="Grigoriev I.V."/>
            <person name="Nagy L.G."/>
            <person name="Martin F."/>
            <person name="Kauserud H."/>
        </authorList>
    </citation>
    <scope>NUCLEOTIDE SEQUENCE</scope>
    <source>
        <strain evidence="1">9144</strain>
    </source>
</reference>
<evidence type="ECO:0000313" key="2">
    <source>
        <dbReference type="Proteomes" id="UP001219525"/>
    </source>
</evidence>
<evidence type="ECO:0000313" key="1">
    <source>
        <dbReference type="EMBL" id="KAJ7211727.1"/>
    </source>
</evidence>
<evidence type="ECO:0008006" key="3">
    <source>
        <dbReference type="Google" id="ProtNLM"/>
    </source>
</evidence>
<dbReference type="Proteomes" id="UP001219525">
    <property type="component" value="Unassembled WGS sequence"/>
</dbReference>
<comment type="caution">
    <text evidence="1">The sequence shown here is derived from an EMBL/GenBank/DDBJ whole genome shotgun (WGS) entry which is preliminary data.</text>
</comment>
<accession>A0AAD6VG65</accession>
<keyword evidence="2" id="KW-1185">Reference proteome</keyword>
<sequence length="181" mass="20468">MLNGFINDKARVSIKWLLQLVRGLTVRHILEIKHESTGVFHFLAILTDGRSLCDCCMQSNLGIPCRHYFRAWIDIKKLPFHLSFVRPRQDPNLAVESTPAVCRTHALGPHEFSVPTQTLRSAFASNPLDTTSHRTTPPPTTQTVPAREVFHEVQTVLRPLISGIQTREQVQELINGLSELQ</sequence>
<dbReference type="AlphaFoldDB" id="A0AAD6VG65"/>
<protein>
    <recommendedName>
        <fullName evidence="3">SWIM-type domain-containing protein</fullName>
    </recommendedName>
</protein>
<proteinExistence type="predicted"/>